<feature type="transmembrane region" description="Helical" evidence="6">
    <location>
        <begin position="717"/>
        <end position="742"/>
    </location>
</feature>
<dbReference type="PROSITE" id="PS50893">
    <property type="entry name" value="ABC_TRANSPORTER_2"/>
    <property type="match status" value="1"/>
</dbReference>
<accession>A0AAN5D3H9</accession>
<sequence length="1072" mass="120120">EKTECRSGSLSGGQKRRLCIGIALIGGSRFVILDEPTAGVDVNSRKSIWKLLMKHKNERTILLSTHHMDEADMLSDRIAILSEGKLSALGSSVFLKNRFGRHTTLTCIKQDRRVNYAKAIDEISTLYEKLPVTLADESEEELTFHLPIGSDSQVLEEFFRLFDERLSTWNLSEYGISAPTLQDIFVSLAPQSDLKLTKVDDEGCLGKVLSCLKGGKTSVAASEQTELVTAKTDGSDTPDVCETETPLKQGPRKSRHARALLTARAHYTRRSLLIIFFEMIAPILLLLFCELYAKYVNKIDQRGPRMKTQPPMFLMPSLYGNDSNHYLSLWDQSEDGVGAQLAETLLDFPGMGTRCIPDAPHNDTRYPCMEEVKDRGTLSMTSLLRDRQNETKYSINQTCGATPDFYWDCTQLDYPMYELAYVHTNTSDYFYDLSFRNLSQFRLITQFALPAGLQANKTYAFTGGLSLGHFNPWARSDKKNEKRKNGWRTLRDVLSSQSGIIRLNFSSLPTPNTTLPEFAKGITMDSFMDKVIGAMETKEAVKLWFNNKRWASLPIYTNVLTNALLRLAHLRKNESLESFNQGIVGVNHPMNSTLEDSFDQSAIQKVTLFRVVLLVLVFSVIPAGYAVFLVEERVSHSFHLQLVSGLSRKMYWAMSYLFDMSLYLLCVIIIIVIYVMMGVKDFTYTPPLLGSFLLLWMLYGLVDVILVYILQRNFNIAALAFVMISIGTFFVGIVTTMTVMMLEQLMKTDSTLVTTHKICYYAFLIIPQYNLGMAISRGAVAYQAVAFGESYFRQINRPDLAGTVPMPSILQRDLMGIHITALLIEGLIGLAILVFLEHGSLGFLRRLERKKTDEMLERPETTIIREDVDVSAETVRVASIETSSDEYGLVVKDLAKAFSNNLTVRGVSFAVERGECFGLLGLNGAGKTTTFGMMTGKLDIGHGEVRILGERVSSRSSDGFRNLGYCPQFDALNMKLTTKENVEFYARIRGIDEKSMKGIVHTLLRSLHLFPYADILTSALSGGNRRKLSVAVALVSQPPVIMLDEPSAGMDPGSQQFLWSVIGKMRRAGRAV</sequence>
<dbReference type="EMBL" id="BTRK01000005">
    <property type="protein sequence ID" value="GMR55706.1"/>
    <property type="molecule type" value="Genomic_DNA"/>
</dbReference>
<dbReference type="Pfam" id="PF00005">
    <property type="entry name" value="ABC_tran"/>
    <property type="match status" value="2"/>
</dbReference>
<feature type="transmembrane region" description="Helical" evidence="6">
    <location>
        <begin position="272"/>
        <end position="293"/>
    </location>
</feature>
<evidence type="ECO:0000256" key="4">
    <source>
        <dbReference type="ARBA" id="ARBA00023136"/>
    </source>
</evidence>
<evidence type="ECO:0000313" key="8">
    <source>
        <dbReference type="EMBL" id="GMR55706.1"/>
    </source>
</evidence>
<dbReference type="InterPro" id="IPR013525">
    <property type="entry name" value="ABC2_TM"/>
</dbReference>
<dbReference type="InterPro" id="IPR027417">
    <property type="entry name" value="P-loop_NTPase"/>
</dbReference>
<evidence type="ECO:0000256" key="3">
    <source>
        <dbReference type="ARBA" id="ARBA00022989"/>
    </source>
</evidence>
<reference evidence="9" key="1">
    <citation type="submission" date="2022-10" db="EMBL/GenBank/DDBJ databases">
        <title>Genome assembly of Pristionchus species.</title>
        <authorList>
            <person name="Yoshida K."/>
            <person name="Sommer R.J."/>
        </authorList>
    </citation>
    <scope>NUCLEOTIDE SEQUENCE [LARGE SCALE GENOMIC DNA]</scope>
    <source>
        <strain evidence="9">RS5460</strain>
    </source>
</reference>
<gene>
    <name evidence="8" type="ORF">PMAYCL1PPCAC_25901</name>
</gene>
<dbReference type="PANTHER" id="PTHR19229">
    <property type="entry name" value="ATP-BINDING CASSETTE TRANSPORTER SUBFAMILY A ABCA"/>
    <property type="match status" value="1"/>
</dbReference>
<dbReference type="InterPro" id="IPR017871">
    <property type="entry name" value="ABC_transporter-like_CS"/>
</dbReference>
<feature type="transmembrane region" description="Helical" evidence="6">
    <location>
        <begin position="651"/>
        <end position="676"/>
    </location>
</feature>
<dbReference type="SUPFAM" id="SSF52540">
    <property type="entry name" value="P-loop containing nucleoside triphosphate hydrolases"/>
    <property type="match status" value="2"/>
</dbReference>
<dbReference type="Proteomes" id="UP001328107">
    <property type="component" value="Unassembled WGS sequence"/>
</dbReference>
<dbReference type="Pfam" id="PF12698">
    <property type="entry name" value="ABC2_membrane_3"/>
    <property type="match status" value="1"/>
</dbReference>
<dbReference type="GO" id="GO:0005524">
    <property type="term" value="F:ATP binding"/>
    <property type="evidence" value="ECO:0007669"/>
    <property type="project" value="InterPro"/>
</dbReference>
<organism evidence="8 9">
    <name type="scientific">Pristionchus mayeri</name>
    <dbReference type="NCBI Taxonomy" id="1317129"/>
    <lineage>
        <taxon>Eukaryota</taxon>
        <taxon>Metazoa</taxon>
        <taxon>Ecdysozoa</taxon>
        <taxon>Nematoda</taxon>
        <taxon>Chromadorea</taxon>
        <taxon>Rhabditida</taxon>
        <taxon>Rhabditina</taxon>
        <taxon>Diplogasteromorpha</taxon>
        <taxon>Diplogasteroidea</taxon>
        <taxon>Neodiplogasteridae</taxon>
        <taxon>Pristionchus</taxon>
    </lineage>
</organism>
<dbReference type="InterPro" id="IPR026082">
    <property type="entry name" value="ABCA"/>
</dbReference>
<feature type="region of interest" description="Disordered" evidence="5">
    <location>
        <begin position="229"/>
        <end position="253"/>
    </location>
</feature>
<name>A0AAN5D3H9_9BILA</name>
<dbReference type="GO" id="GO:0140359">
    <property type="term" value="F:ABC-type transporter activity"/>
    <property type="evidence" value="ECO:0007669"/>
    <property type="project" value="InterPro"/>
</dbReference>
<feature type="non-terminal residue" evidence="8">
    <location>
        <position position="1"/>
    </location>
</feature>
<feature type="transmembrane region" description="Helical" evidence="6">
    <location>
        <begin position="815"/>
        <end position="836"/>
    </location>
</feature>
<feature type="transmembrane region" description="Helical" evidence="6">
    <location>
        <begin position="608"/>
        <end position="630"/>
    </location>
</feature>
<protein>
    <recommendedName>
        <fullName evidence="7">ABC transporter domain-containing protein</fullName>
    </recommendedName>
</protein>
<dbReference type="GO" id="GO:0016887">
    <property type="term" value="F:ATP hydrolysis activity"/>
    <property type="evidence" value="ECO:0007669"/>
    <property type="project" value="InterPro"/>
</dbReference>
<keyword evidence="9" id="KW-1185">Reference proteome</keyword>
<comment type="caution">
    <text evidence="8">The sequence shown here is derived from an EMBL/GenBank/DDBJ whole genome shotgun (WGS) entry which is preliminary data.</text>
</comment>
<proteinExistence type="predicted"/>
<dbReference type="InterPro" id="IPR003439">
    <property type="entry name" value="ABC_transporter-like_ATP-bd"/>
</dbReference>
<feature type="non-terminal residue" evidence="8">
    <location>
        <position position="1072"/>
    </location>
</feature>
<feature type="transmembrane region" description="Helical" evidence="6">
    <location>
        <begin position="688"/>
        <end position="710"/>
    </location>
</feature>
<dbReference type="PANTHER" id="PTHR19229:SF260">
    <property type="entry name" value="ABC TRANSPORTER DOMAIN-CONTAINING PROTEIN"/>
    <property type="match status" value="1"/>
</dbReference>
<evidence type="ECO:0000256" key="1">
    <source>
        <dbReference type="ARBA" id="ARBA00004141"/>
    </source>
</evidence>
<comment type="subcellular location">
    <subcellularLocation>
        <location evidence="1">Membrane</location>
        <topology evidence="1">Multi-pass membrane protein</topology>
    </subcellularLocation>
</comment>
<feature type="domain" description="ABC transporter" evidence="7">
    <location>
        <begin position="889"/>
        <end position="1072"/>
    </location>
</feature>
<keyword evidence="2 6" id="KW-0812">Transmembrane</keyword>
<evidence type="ECO:0000259" key="7">
    <source>
        <dbReference type="PROSITE" id="PS50893"/>
    </source>
</evidence>
<dbReference type="GO" id="GO:0005319">
    <property type="term" value="F:lipid transporter activity"/>
    <property type="evidence" value="ECO:0007669"/>
    <property type="project" value="TreeGrafter"/>
</dbReference>
<evidence type="ECO:0000313" key="9">
    <source>
        <dbReference type="Proteomes" id="UP001328107"/>
    </source>
</evidence>
<evidence type="ECO:0000256" key="6">
    <source>
        <dbReference type="SAM" id="Phobius"/>
    </source>
</evidence>
<dbReference type="GO" id="GO:0016020">
    <property type="term" value="C:membrane"/>
    <property type="evidence" value="ECO:0007669"/>
    <property type="project" value="UniProtKB-SubCell"/>
</dbReference>
<keyword evidence="3 6" id="KW-1133">Transmembrane helix</keyword>
<dbReference type="AlphaFoldDB" id="A0AAN5D3H9"/>
<dbReference type="Gene3D" id="3.40.50.300">
    <property type="entry name" value="P-loop containing nucleotide triphosphate hydrolases"/>
    <property type="match status" value="2"/>
</dbReference>
<evidence type="ECO:0000256" key="2">
    <source>
        <dbReference type="ARBA" id="ARBA00022692"/>
    </source>
</evidence>
<dbReference type="PROSITE" id="PS00211">
    <property type="entry name" value="ABC_TRANSPORTER_1"/>
    <property type="match status" value="1"/>
</dbReference>
<evidence type="ECO:0000256" key="5">
    <source>
        <dbReference type="SAM" id="MobiDB-lite"/>
    </source>
</evidence>
<keyword evidence="4 6" id="KW-0472">Membrane</keyword>